<dbReference type="Proteomes" id="UP001145114">
    <property type="component" value="Unassembled WGS sequence"/>
</dbReference>
<accession>A0ACC1HJU5</accession>
<comment type="caution">
    <text evidence="1">The sequence shown here is derived from an EMBL/GenBank/DDBJ whole genome shotgun (WGS) entry which is preliminary data.</text>
</comment>
<evidence type="ECO:0000313" key="1">
    <source>
        <dbReference type="EMBL" id="KAJ1676472.1"/>
    </source>
</evidence>
<name>A0ACC1HJU5_9FUNG</name>
<evidence type="ECO:0000313" key="2">
    <source>
        <dbReference type="Proteomes" id="UP001145114"/>
    </source>
</evidence>
<sequence>HLNVTSLDGLARLMKLLTNYFKDEVGKKLLDHLHQWANTDKLRQASTKTIKDLHEVKILVAILNIFHLLPASAVVLLDDLVTMVVTMETHLMRRESSPFRKPLFLFLNHYPAEAIKYFFDRIDLPHYARMFAEALAHESCRSLRKELTEDPSRLVVVLTSASPAAAAAAAAASVEVAPAKEAGRQPQTKADMDANADKMEVEDAKKEATEGGNDNAAQADGAGVARRPTLRQMHGCLLVEALI</sequence>
<feature type="non-terminal residue" evidence="1">
    <location>
        <position position="243"/>
    </location>
</feature>
<proteinExistence type="predicted"/>
<organism evidence="1 2">
    <name type="scientific">Spiromyces aspiralis</name>
    <dbReference type="NCBI Taxonomy" id="68401"/>
    <lineage>
        <taxon>Eukaryota</taxon>
        <taxon>Fungi</taxon>
        <taxon>Fungi incertae sedis</taxon>
        <taxon>Zoopagomycota</taxon>
        <taxon>Kickxellomycotina</taxon>
        <taxon>Kickxellomycetes</taxon>
        <taxon>Kickxellales</taxon>
        <taxon>Kickxellaceae</taxon>
        <taxon>Spiromyces</taxon>
    </lineage>
</organism>
<reference evidence="1" key="1">
    <citation type="submission" date="2022-06" db="EMBL/GenBank/DDBJ databases">
        <title>Phylogenomic reconstructions and comparative analyses of Kickxellomycotina fungi.</title>
        <authorList>
            <person name="Reynolds N.K."/>
            <person name="Stajich J.E."/>
            <person name="Barry K."/>
            <person name="Grigoriev I.V."/>
            <person name="Crous P."/>
            <person name="Smith M.E."/>
        </authorList>
    </citation>
    <scope>NUCLEOTIDE SEQUENCE</scope>
    <source>
        <strain evidence="1">RSA 2271</strain>
    </source>
</reference>
<feature type="non-terminal residue" evidence="1">
    <location>
        <position position="1"/>
    </location>
</feature>
<gene>
    <name evidence="1" type="primary">TRA1_6</name>
    <name evidence="1" type="ORF">EV182_008133</name>
</gene>
<keyword evidence="2" id="KW-1185">Reference proteome</keyword>
<protein>
    <submittedName>
        <fullName evidence="1">Transcription-associated protein 1</fullName>
    </submittedName>
</protein>
<dbReference type="EMBL" id="JAMZIH010004056">
    <property type="protein sequence ID" value="KAJ1676472.1"/>
    <property type="molecule type" value="Genomic_DNA"/>
</dbReference>